<accession>A0A197JTW1</accession>
<reference evidence="1 2" key="1">
    <citation type="submission" date="2016-05" db="EMBL/GenBank/DDBJ databases">
        <title>Genome sequencing reveals origins of a unique bacterial endosymbiosis in the earliest lineages of terrestrial Fungi.</title>
        <authorList>
            <consortium name="DOE Joint Genome Institute"/>
            <person name="Uehling J."/>
            <person name="Gryganskyi A."/>
            <person name="Hameed K."/>
            <person name="Tschaplinski T."/>
            <person name="Misztal P."/>
            <person name="Wu S."/>
            <person name="Desiro A."/>
            <person name="Vande Pol N."/>
            <person name="Du Z.-Y."/>
            <person name="Zienkiewicz A."/>
            <person name="Zienkiewicz K."/>
            <person name="Morin E."/>
            <person name="Tisserant E."/>
            <person name="Splivallo R."/>
            <person name="Hainaut M."/>
            <person name="Henrissat B."/>
            <person name="Ohm R."/>
            <person name="Kuo A."/>
            <person name="Yan J."/>
            <person name="Lipzen A."/>
            <person name="Nolan M."/>
            <person name="Labutti K."/>
            <person name="Barry K."/>
            <person name="Goldstein A."/>
            <person name="Labbe J."/>
            <person name="Schadt C."/>
            <person name="Tuskan G."/>
            <person name="Grigoriev I."/>
            <person name="Martin F."/>
            <person name="Vilgalys R."/>
            <person name="Bonito G."/>
        </authorList>
    </citation>
    <scope>NUCLEOTIDE SEQUENCE [LARGE SCALE GENOMIC DNA]</scope>
    <source>
        <strain evidence="1 2">AG-77</strain>
    </source>
</reference>
<evidence type="ECO:0000313" key="2">
    <source>
        <dbReference type="Proteomes" id="UP000078512"/>
    </source>
</evidence>
<protein>
    <submittedName>
        <fullName evidence="1">Uncharacterized protein</fullName>
    </submittedName>
</protein>
<evidence type="ECO:0000313" key="1">
    <source>
        <dbReference type="EMBL" id="OAQ28640.1"/>
    </source>
</evidence>
<dbReference type="AlphaFoldDB" id="A0A197JTW1"/>
<proteinExistence type="predicted"/>
<sequence>MHTPLSCSNICVTVVSLPVVPSLSLFRSLPLFLSPSFPLFLSPRSCRQALSSFIMLRGPGSRQAPFHVQQQWHLSWCLSFIQARPCHSSACYRLALDNVAISAISCLSRSDVLAANLCIRTVCALTLMKRPQFSIPIALNAARGYGVDDCL</sequence>
<gene>
    <name evidence="1" type="ORF">K457DRAFT_561815</name>
</gene>
<keyword evidence="2" id="KW-1185">Reference proteome</keyword>
<name>A0A197JTW1_9FUNG</name>
<dbReference type="EMBL" id="KV442047">
    <property type="protein sequence ID" value="OAQ28640.1"/>
    <property type="molecule type" value="Genomic_DNA"/>
</dbReference>
<dbReference type="Proteomes" id="UP000078512">
    <property type="component" value="Unassembled WGS sequence"/>
</dbReference>
<organism evidence="1 2">
    <name type="scientific">Linnemannia elongata AG-77</name>
    <dbReference type="NCBI Taxonomy" id="1314771"/>
    <lineage>
        <taxon>Eukaryota</taxon>
        <taxon>Fungi</taxon>
        <taxon>Fungi incertae sedis</taxon>
        <taxon>Mucoromycota</taxon>
        <taxon>Mortierellomycotina</taxon>
        <taxon>Mortierellomycetes</taxon>
        <taxon>Mortierellales</taxon>
        <taxon>Mortierellaceae</taxon>
        <taxon>Linnemannia</taxon>
    </lineage>
</organism>